<proteinExistence type="predicted"/>
<keyword evidence="2" id="KW-1185">Reference proteome</keyword>
<protein>
    <submittedName>
        <fullName evidence="1">Uncharacterized protein</fullName>
    </submittedName>
</protein>
<dbReference type="Proteomes" id="UP001163223">
    <property type="component" value="Chromosome"/>
</dbReference>
<gene>
    <name evidence="1" type="ORF">OXU80_06185</name>
</gene>
<accession>A0ACD4NSR6</accession>
<dbReference type="EMBL" id="CP113520">
    <property type="protein sequence ID" value="WAJ29807.1"/>
    <property type="molecule type" value="Genomic_DNA"/>
</dbReference>
<organism evidence="1 2">
    <name type="scientific">Antarcticirhabdus aurantiaca</name>
    <dbReference type="NCBI Taxonomy" id="2606717"/>
    <lineage>
        <taxon>Bacteria</taxon>
        <taxon>Pseudomonadati</taxon>
        <taxon>Pseudomonadota</taxon>
        <taxon>Alphaproteobacteria</taxon>
        <taxon>Hyphomicrobiales</taxon>
        <taxon>Aurantimonadaceae</taxon>
        <taxon>Antarcticirhabdus</taxon>
    </lineage>
</organism>
<reference evidence="1" key="1">
    <citation type="submission" date="2022-11" db="EMBL/GenBank/DDBJ databases">
        <title>beta-Carotene-producing bacterium, Jeongeuplla avenae sp. nov., alleviates the salt stress of Arabidopsis seedlings.</title>
        <authorList>
            <person name="Jiang L."/>
            <person name="Lee J."/>
        </authorList>
    </citation>
    <scope>NUCLEOTIDE SEQUENCE</scope>
    <source>
        <strain evidence="1">DY_R2A_6</strain>
    </source>
</reference>
<sequence length="277" mass="28762">MTATALRLPAFRSGLPPIAAWEPVTTRLGFALLAVLPPLALAALLDPRELHGISLWAKPMKFAVALSLYLLTLGLFAAFVDPVWRARRRFRWPIAAGAAAIALEQVLITLQSARGVGSHFNLATGFDAGVYAAMGAGSVILTAMTLPVAAGLARYAAGRLDGGVRRAIVAGLLLTPVLTLITAGTMSSGDGHWVAGARSDAGGLALMGWARDGGDLRVPHFFATHAMHALPLAALLLLPLVRLGRRGAGVLAVLYAAFVLATFAQALAGQPFLPVLG</sequence>
<evidence type="ECO:0000313" key="1">
    <source>
        <dbReference type="EMBL" id="WAJ29807.1"/>
    </source>
</evidence>
<name>A0ACD4NSR6_9HYPH</name>
<evidence type="ECO:0000313" key="2">
    <source>
        <dbReference type="Proteomes" id="UP001163223"/>
    </source>
</evidence>